<dbReference type="GeneID" id="77812178"/>
<evidence type="ECO:0000256" key="1">
    <source>
        <dbReference type="SAM" id="MobiDB-lite"/>
    </source>
</evidence>
<reference evidence="2" key="1">
    <citation type="submission" date="2022-10" db="EMBL/GenBank/DDBJ databases">
        <title>Puccinia triticina Genome sequencing and assembly.</title>
        <authorList>
            <person name="Li C."/>
        </authorList>
    </citation>
    <scope>NUCLEOTIDE SEQUENCE</scope>
    <source>
        <strain evidence="2">Pt15</strain>
    </source>
</reference>
<feature type="compositionally biased region" description="Acidic residues" evidence="1">
    <location>
        <begin position="153"/>
        <end position="175"/>
    </location>
</feature>
<accession>A0ABY7CQH4</accession>
<dbReference type="EMBL" id="CP110427">
    <property type="protein sequence ID" value="WAQ86925.1"/>
    <property type="molecule type" value="Genomic_DNA"/>
</dbReference>
<dbReference type="Proteomes" id="UP001164743">
    <property type="component" value="Chromosome 7A"/>
</dbReference>
<protein>
    <submittedName>
        <fullName evidence="2">Uncharacterized protein</fullName>
    </submittedName>
</protein>
<name>A0ABY7CQH4_9BASI</name>
<dbReference type="RefSeq" id="XP_053022480.1">
    <property type="nucleotide sequence ID" value="XM_053171283.1"/>
</dbReference>
<feature type="compositionally biased region" description="Pro residues" evidence="1">
    <location>
        <begin position="20"/>
        <end position="39"/>
    </location>
</feature>
<feature type="compositionally biased region" description="Polar residues" evidence="1">
    <location>
        <begin position="208"/>
        <end position="220"/>
    </location>
</feature>
<keyword evidence="3" id="KW-1185">Reference proteome</keyword>
<proteinExistence type="predicted"/>
<feature type="compositionally biased region" description="Polar residues" evidence="1">
    <location>
        <begin position="111"/>
        <end position="138"/>
    </location>
</feature>
<feature type="region of interest" description="Disordered" evidence="1">
    <location>
        <begin position="81"/>
        <end position="239"/>
    </location>
</feature>
<sequence>MFPVPLAPASVSPVPLAPASVPPVPSAPASVPPAPPNPISAPTDLVSEQAGSIMDNNQSLPNLVTSLSQSKALSNECSPKALNNCLPENPSKHSKTSTEDSSEKAPINDLQADQNKPDSSVPTQSTPSGELDSSSTPTLIRDPKSYNYVQGESDSDSPEESDSDSPKEDIEDSNLDDYKAKDNGTSGASESDNQFETVEKQEADPISPSKSDQCESNQNALAEPTQPARLPPLGRADPTCSTATSRSLCAARDRKQQKDLINTLKAKAQCLVNTLTRKLKKILCIPRVRRAAQALGPGDCNAYAKSLGIMPVPFAYSFEAFPLYISHFGMSPAIAICRALLFYLYPRLSRSISVTLGCRLRMPSAESSSPIVLCDAFVHDGTAFRRPKASVRQP</sequence>
<organism evidence="2 3">
    <name type="scientific">Puccinia triticina</name>
    <dbReference type="NCBI Taxonomy" id="208348"/>
    <lineage>
        <taxon>Eukaryota</taxon>
        <taxon>Fungi</taxon>
        <taxon>Dikarya</taxon>
        <taxon>Basidiomycota</taxon>
        <taxon>Pucciniomycotina</taxon>
        <taxon>Pucciniomycetes</taxon>
        <taxon>Pucciniales</taxon>
        <taxon>Pucciniaceae</taxon>
        <taxon>Puccinia</taxon>
    </lineage>
</organism>
<feature type="compositionally biased region" description="Polar residues" evidence="1">
    <location>
        <begin position="183"/>
        <end position="196"/>
    </location>
</feature>
<gene>
    <name evidence="2" type="ORF">PtA15_7A654</name>
</gene>
<evidence type="ECO:0000313" key="2">
    <source>
        <dbReference type="EMBL" id="WAQ86925.1"/>
    </source>
</evidence>
<feature type="compositionally biased region" description="Low complexity" evidence="1">
    <location>
        <begin position="1"/>
        <end position="19"/>
    </location>
</feature>
<feature type="region of interest" description="Disordered" evidence="1">
    <location>
        <begin position="1"/>
        <end position="58"/>
    </location>
</feature>
<evidence type="ECO:0000313" key="3">
    <source>
        <dbReference type="Proteomes" id="UP001164743"/>
    </source>
</evidence>